<dbReference type="EMBL" id="UYRW01002421">
    <property type="protein sequence ID" value="VDK85042.1"/>
    <property type="molecule type" value="Genomic_DNA"/>
</dbReference>
<evidence type="ECO:0000256" key="2">
    <source>
        <dbReference type="ARBA" id="ARBA00010058"/>
    </source>
</evidence>
<proteinExistence type="inferred from homology"/>
<dbReference type="Proteomes" id="UP000271087">
    <property type="component" value="Unassembled WGS sequence"/>
</dbReference>
<organism evidence="11">
    <name type="scientific">Onchocerca ochengi</name>
    <name type="common">Filarial nematode worm</name>
    <dbReference type="NCBI Taxonomy" id="42157"/>
    <lineage>
        <taxon>Eukaryota</taxon>
        <taxon>Metazoa</taxon>
        <taxon>Ecdysozoa</taxon>
        <taxon>Nematoda</taxon>
        <taxon>Chromadorea</taxon>
        <taxon>Rhabditida</taxon>
        <taxon>Spirurina</taxon>
        <taxon>Spiruromorpha</taxon>
        <taxon>Filarioidea</taxon>
        <taxon>Onchocercidae</taxon>
        <taxon>Onchocerca</taxon>
    </lineage>
</organism>
<comment type="similarity">
    <text evidence="2 7">Belongs to the profilin family.</text>
</comment>
<dbReference type="PANTHER" id="PTHR11604:SF0">
    <property type="entry name" value="PROFILIN"/>
    <property type="match status" value="1"/>
</dbReference>
<gene>
    <name evidence="9" type="ORF">NOO_LOCUS7133</name>
</gene>
<evidence type="ECO:0000256" key="3">
    <source>
        <dbReference type="ARBA" id="ARBA00011583"/>
    </source>
</evidence>
<dbReference type="AlphaFoldDB" id="A0A182EGB2"/>
<evidence type="ECO:0000256" key="1">
    <source>
        <dbReference type="ARBA" id="ARBA00004245"/>
    </source>
</evidence>
<dbReference type="Gene3D" id="3.30.450.30">
    <property type="entry name" value="Dynein light chain 2a, cytoplasmic"/>
    <property type="match status" value="1"/>
</dbReference>
<dbReference type="InterPro" id="IPR005455">
    <property type="entry name" value="PFN_euk"/>
</dbReference>
<sequence length="373" mass="41734">MSWADLVNNNLVGSGNVSKAAICGFDGSIWGKSDNFKLEPAEAAAAGKGFQNKDSLLGTGMKFEGEKYFVLQADDERIIGKKGSTGFFIYKTGQANGTTRMVLIFFRRDRRFYHSLRFLLRRKQCLYVTGILSPIVTLLVLSLFGALYFYNSSVEQCNKCGNASFVHLTVRTMNRNDLTCVHLSHRAKCFDQNVKCNTLANKPYEQCEGLRGVPVRESEGVSSDSFVLTANITALMNQTVVSQQIVALCPRCHFFGRPYHSSMDICVQKLHTMRPGWPSQFQWCDWYQPSHPRDQLKLLESLNYSVNWLHDFVRRGKGSVSKLPFEEIFIEQSDSDTSSISTAANTVDEIAEANANVVQIGGDVSCSFLVDES</sequence>
<dbReference type="STRING" id="42157.A0A182EGB2"/>
<evidence type="ECO:0000256" key="4">
    <source>
        <dbReference type="ARBA" id="ARBA00022490"/>
    </source>
</evidence>
<keyword evidence="6" id="KW-0206">Cytoskeleton</keyword>
<evidence type="ECO:0000256" key="6">
    <source>
        <dbReference type="ARBA" id="ARBA00023212"/>
    </source>
</evidence>
<keyword evidence="8" id="KW-1133">Transmembrane helix</keyword>
<dbReference type="PRINTS" id="PR00392">
    <property type="entry name" value="PROFILIN"/>
</dbReference>
<dbReference type="CDD" id="cd00148">
    <property type="entry name" value="PROF"/>
    <property type="match status" value="1"/>
</dbReference>
<comment type="subunit">
    <text evidence="3">Occurs in many kinds of cells as a complex with monomeric actin in a 1:1 ratio.</text>
</comment>
<evidence type="ECO:0000313" key="11">
    <source>
        <dbReference type="WBParaSite" id="nOo.2.0.1.t07133-RA"/>
    </source>
</evidence>
<evidence type="ECO:0000313" key="9">
    <source>
        <dbReference type="EMBL" id="VDK85042.1"/>
    </source>
</evidence>
<name>A0A182EGB2_ONCOC</name>
<keyword evidence="5 7" id="KW-0009">Actin-binding</keyword>
<protein>
    <recommendedName>
        <fullName evidence="7">Profilin</fullName>
    </recommendedName>
</protein>
<evidence type="ECO:0000256" key="7">
    <source>
        <dbReference type="RuleBase" id="RU003909"/>
    </source>
</evidence>
<evidence type="ECO:0000256" key="5">
    <source>
        <dbReference type="ARBA" id="ARBA00023203"/>
    </source>
</evidence>
<feature type="transmembrane region" description="Helical" evidence="8">
    <location>
        <begin position="125"/>
        <end position="150"/>
    </location>
</feature>
<reference evidence="11" key="1">
    <citation type="submission" date="2016-06" db="UniProtKB">
        <authorList>
            <consortium name="WormBaseParasite"/>
        </authorList>
    </citation>
    <scope>IDENTIFICATION</scope>
</reference>
<keyword evidence="4" id="KW-0963">Cytoplasm</keyword>
<dbReference type="GO" id="GO:0005856">
    <property type="term" value="C:cytoskeleton"/>
    <property type="evidence" value="ECO:0007669"/>
    <property type="project" value="UniProtKB-SubCell"/>
</dbReference>
<keyword evidence="10" id="KW-1185">Reference proteome</keyword>
<dbReference type="GO" id="GO:0005938">
    <property type="term" value="C:cell cortex"/>
    <property type="evidence" value="ECO:0007669"/>
    <property type="project" value="TreeGrafter"/>
</dbReference>
<dbReference type="OrthoDB" id="5816029at2759"/>
<dbReference type="SMART" id="SM00392">
    <property type="entry name" value="PROF"/>
    <property type="match status" value="1"/>
</dbReference>
<dbReference type="PRINTS" id="PR01640">
    <property type="entry name" value="PROFILINPLNT"/>
</dbReference>
<reference evidence="9 10" key="2">
    <citation type="submission" date="2018-08" db="EMBL/GenBank/DDBJ databases">
        <authorList>
            <person name="Laetsch R D."/>
            <person name="Stevens L."/>
            <person name="Kumar S."/>
            <person name="Blaxter L. M."/>
        </authorList>
    </citation>
    <scope>NUCLEOTIDE SEQUENCE [LARGE SCALE GENOMIC DNA]</scope>
</reference>
<dbReference type="Pfam" id="PF00235">
    <property type="entry name" value="Profilin"/>
    <property type="match status" value="1"/>
</dbReference>
<dbReference type="WBParaSite" id="nOo.2.0.1.t07133-RA">
    <property type="protein sequence ID" value="nOo.2.0.1.t07133-RA"/>
    <property type="gene ID" value="nOo.2.0.1.g07133"/>
</dbReference>
<accession>A0A182EGB2</accession>
<dbReference type="GO" id="GO:0003785">
    <property type="term" value="F:actin monomer binding"/>
    <property type="evidence" value="ECO:0007669"/>
    <property type="project" value="TreeGrafter"/>
</dbReference>
<evidence type="ECO:0000256" key="8">
    <source>
        <dbReference type="SAM" id="Phobius"/>
    </source>
</evidence>
<evidence type="ECO:0000313" key="10">
    <source>
        <dbReference type="Proteomes" id="UP000271087"/>
    </source>
</evidence>
<keyword evidence="8" id="KW-0812">Transmembrane</keyword>
<dbReference type="InterPro" id="IPR048278">
    <property type="entry name" value="PFN"/>
</dbReference>
<keyword evidence="8" id="KW-0472">Membrane</keyword>
<comment type="subcellular location">
    <subcellularLocation>
        <location evidence="1">Cytoplasm</location>
        <location evidence="1">Cytoskeleton</location>
    </subcellularLocation>
</comment>
<dbReference type="SUPFAM" id="SSF55770">
    <property type="entry name" value="Profilin (actin-binding protein)"/>
    <property type="match status" value="1"/>
</dbReference>
<dbReference type="PANTHER" id="PTHR11604">
    <property type="entry name" value="PROFILIN"/>
    <property type="match status" value="1"/>
</dbReference>
<dbReference type="InterPro" id="IPR036140">
    <property type="entry name" value="PFN_sf"/>
</dbReference>